<proteinExistence type="inferred from homology"/>
<dbReference type="PRINTS" id="PR00080">
    <property type="entry name" value="SDRFAMILY"/>
</dbReference>
<dbReference type="Pfam" id="PF13561">
    <property type="entry name" value="adh_short_C2"/>
    <property type="match status" value="1"/>
</dbReference>
<organism evidence="3 4">
    <name type="scientific">Marinibacterium profundimaris</name>
    <dbReference type="NCBI Taxonomy" id="1679460"/>
    <lineage>
        <taxon>Bacteria</taxon>
        <taxon>Pseudomonadati</taxon>
        <taxon>Pseudomonadota</taxon>
        <taxon>Alphaproteobacteria</taxon>
        <taxon>Rhodobacterales</taxon>
        <taxon>Paracoccaceae</taxon>
        <taxon>Marinibacterium</taxon>
    </lineage>
</organism>
<dbReference type="GO" id="GO:0016491">
    <property type="term" value="F:oxidoreductase activity"/>
    <property type="evidence" value="ECO:0007669"/>
    <property type="project" value="UniProtKB-KW"/>
</dbReference>
<dbReference type="Proteomes" id="UP000215377">
    <property type="component" value="Unassembled WGS sequence"/>
</dbReference>
<dbReference type="EMBL" id="AQQR01000043">
    <property type="protein sequence ID" value="OWU66528.1"/>
    <property type="molecule type" value="Genomic_DNA"/>
</dbReference>
<keyword evidence="2" id="KW-0560">Oxidoreductase</keyword>
<dbReference type="Gene3D" id="3.40.50.720">
    <property type="entry name" value="NAD(P)-binding Rossmann-like Domain"/>
    <property type="match status" value="1"/>
</dbReference>
<dbReference type="CDD" id="cd05233">
    <property type="entry name" value="SDR_c"/>
    <property type="match status" value="1"/>
</dbReference>
<reference evidence="3 4" key="1">
    <citation type="submission" date="2013-04" db="EMBL/GenBank/DDBJ databases">
        <title>Oceanicola sp. 22II1-22F33 Genome Sequencing.</title>
        <authorList>
            <person name="Lai Q."/>
            <person name="Li G."/>
            <person name="Shao Z."/>
        </authorList>
    </citation>
    <scope>NUCLEOTIDE SEQUENCE [LARGE SCALE GENOMIC DNA]</scope>
    <source>
        <strain evidence="3 4">22II1-22F33</strain>
    </source>
</reference>
<dbReference type="PANTHER" id="PTHR24321">
    <property type="entry name" value="DEHYDROGENASES, SHORT CHAIN"/>
    <property type="match status" value="1"/>
</dbReference>
<comment type="caution">
    <text evidence="3">The sequence shown here is derived from an EMBL/GenBank/DDBJ whole genome shotgun (WGS) entry which is preliminary data.</text>
</comment>
<evidence type="ECO:0000313" key="4">
    <source>
        <dbReference type="Proteomes" id="UP000215377"/>
    </source>
</evidence>
<dbReference type="AlphaFoldDB" id="A0A225NH23"/>
<gene>
    <name evidence="3" type="ORF">ATO3_27820</name>
</gene>
<evidence type="ECO:0000313" key="3">
    <source>
        <dbReference type="EMBL" id="OWU66528.1"/>
    </source>
</evidence>
<dbReference type="FunFam" id="3.40.50.720:FF:000084">
    <property type="entry name" value="Short-chain dehydrogenase reductase"/>
    <property type="match status" value="1"/>
</dbReference>
<dbReference type="PRINTS" id="PR00081">
    <property type="entry name" value="GDHRDH"/>
</dbReference>
<evidence type="ECO:0000256" key="2">
    <source>
        <dbReference type="ARBA" id="ARBA00023002"/>
    </source>
</evidence>
<dbReference type="InterPro" id="IPR036291">
    <property type="entry name" value="NAD(P)-bd_dom_sf"/>
</dbReference>
<dbReference type="PANTHER" id="PTHR24321:SF8">
    <property type="entry name" value="ESTRADIOL 17-BETA-DEHYDROGENASE 8-RELATED"/>
    <property type="match status" value="1"/>
</dbReference>
<accession>A0A225NH23</accession>
<keyword evidence="4" id="KW-1185">Reference proteome</keyword>
<dbReference type="InterPro" id="IPR002347">
    <property type="entry name" value="SDR_fam"/>
</dbReference>
<sequence>MITGGASGIGAAVVHAFAEQGARVVSMDKADPDRHPPDACRALTADVSHRSEVRRTVAEASAGMGGIDVLVNCAGYPVTDAGGALTDQEWRAHFEADVHGLRNMCDACQDELRASGGNIVNVTSVAGFGGDRGMEAYDAAKGAALQLTRALAIDLGPSGVRVNAVCPTVTRTPMGRYVEEDPQKLRALEQAIPLGRIGEPEEVADAILFLASPAARFVTGAALPVDGGVTAWNGQPPLT</sequence>
<protein>
    <recommendedName>
        <fullName evidence="5">Short-chain dehydrogenase</fullName>
    </recommendedName>
</protein>
<evidence type="ECO:0000256" key="1">
    <source>
        <dbReference type="ARBA" id="ARBA00006484"/>
    </source>
</evidence>
<comment type="similarity">
    <text evidence="1">Belongs to the short-chain dehydrogenases/reductases (SDR) family.</text>
</comment>
<name>A0A225NH23_9RHOB</name>
<dbReference type="SUPFAM" id="SSF51735">
    <property type="entry name" value="NAD(P)-binding Rossmann-fold domains"/>
    <property type="match status" value="1"/>
</dbReference>
<evidence type="ECO:0008006" key="5">
    <source>
        <dbReference type="Google" id="ProtNLM"/>
    </source>
</evidence>